<feature type="domain" description="Sporulation stage II protein D amidase enhancer LytB N-terminal" evidence="2">
    <location>
        <begin position="266"/>
        <end position="355"/>
    </location>
</feature>
<dbReference type="InterPro" id="IPR013693">
    <property type="entry name" value="SpoIID/LytB_N"/>
</dbReference>
<dbReference type="RefSeq" id="WP_242021277.1">
    <property type="nucleotide sequence ID" value="NZ_JAMPKX010000002.1"/>
</dbReference>
<comment type="caution">
    <text evidence="3">The sequence shown here is derived from an EMBL/GenBank/DDBJ whole genome shotgun (WGS) entry which is preliminary data.</text>
</comment>
<gene>
    <name evidence="3" type="ORF">NC992_06525</name>
</gene>
<evidence type="ECO:0000313" key="3">
    <source>
        <dbReference type="EMBL" id="MEP0946520.1"/>
    </source>
</evidence>
<dbReference type="PANTHER" id="PTHR30032">
    <property type="entry name" value="N-ACETYLMURAMOYL-L-ALANINE AMIDASE-RELATED"/>
    <property type="match status" value="1"/>
</dbReference>
<sequence>MRDLWKAQLPKLRPVRLKSARLKPLHAKPLPSSLAMGNKSRRIKIFGGLVFAGLLLVQVSAAPFGGRDTKAGNLSPVLWETTGMVRQSIVDLYRARRLLVQATLPASDTAASTAAKAPAPAAKAPAAPASPAAKAPVPAANPTANSGPTRSLPQPSAPPAPSNAGAAFDPGKTIDTNLEMRVAVAKNASSLEVATSVDGYLMDINGQNHCNLPAQSSLVLKPQGSGMAVGDCTLGNTAWLEPGEGGYVFVGDSWYKGRVLMITDGSGLMAVNFVLMHDYLSSVVGSEMYVGWPAEALKAQAVAARSYALVHHVRHAQRAYDLDNTQRYQAYKGIAKETNTTQAAVADTTGEFISYNGGIVESLYAASDAIVQAAHGGNGMSQTGAMELASKGYNYTQILGNYYPGTSLSRLVVE</sequence>
<feature type="region of interest" description="Disordered" evidence="1">
    <location>
        <begin position="122"/>
        <end position="171"/>
    </location>
</feature>
<proteinExistence type="predicted"/>
<dbReference type="InterPro" id="IPR051922">
    <property type="entry name" value="Bact_Sporulation_Assoc"/>
</dbReference>
<dbReference type="Proteomes" id="UP001482513">
    <property type="component" value="Unassembled WGS sequence"/>
</dbReference>
<feature type="compositionally biased region" description="Low complexity" evidence="1">
    <location>
        <begin position="122"/>
        <end position="144"/>
    </location>
</feature>
<name>A0ABV0K215_9CYAN</name>
<dbReference type="NCBIfam" id="TIGR02669">
    <property type="entry name" value="SpoIID_LytB"/>
    <property type="match status" value="1"/>
</dbReference>
<evidence type="ECO:0000259" key="2">
    <source>
        <dbReference type="Pfam" id="PF08486"/>
    </source>
</evidence>
<evidence type="ECO:0000256" key="1">
    <source>
        <dbReference type="SAM" id="MobiDB-lite"/>
    </source>
</evidence>
<dbReference type="InterPro" id="IPR013486">
    <property type="entry name" value="SpoIID/LytB"/>
</dbReference>
<dbReference type="Pfam" id="PF08486">
    <property type="entry name" value="SpoIID"/>
    <property type="match status" value="1"/>
</dbReference>
<dbReference type="EMBL" id="JAMPKX010000002">
    <property type="protein sequence ID" value="MEP0946520.1"/>
    <property type="molecule type" value="Genomic_DNA"/>
</dbReference>
<protein>
    <submittedName>
        <fullName evidence="3">SpoIID/LytB domain-containing protein</fullName>
    </submittedName>
</protein>
<keyword evidence="4" id="KW-1185">Reference proteome</keyword>
<dbReference type="PANTHER" id="PTHR30032:SF4">
    <property type="entry name" value="AMIDASE ENHANCER"/>
    <property type="match status" value="1"/>
</dbReference>
<evidence type="ECO:0000313" key="4">
    <source>
        <dbReference type="Proteomes" id="UP001482513"/>
    </source>
</evidence>
<accession>A0ABV0K215</accession>
<organism evidence="3 4">
    <name type="scientific">Leptolyngbya subtilissima DQ-A4</name>
    <dbReference type="NCBI Taxonomy" id="2933933"/>
    <lineage>
        <taxon>Bacteria</taxon>
        <taxon>Bacillati</taxon>
        <taxon>Cyanobacteriota</taxon>
        <taxon>Cyanophyceae</taxon>
        <taxon>Leptolyngbyales</taxon>
        <taxon>Leptolyngbyaceae</taxon>
        <taxon>Leptolyngbya group</taxon>
        <taxon>Leptolyngbya</taxon>
    </lineage>
</organism>
<reference evidence="3 4" key="1">
    <citation type="submission" date="2022-04" db="EMBL/GenBank/DDBJ databases">
        <title>Positive selection, recombination, and allopatry shape intraspecific diversity of widespread and dominant cyanobacteria.</title>
        <authorList>
            <person name="Wei J."/>
            <person name="Shu W."/>
            <person name="Hu C."/>
        </authorList>
    </citation>
    <scope>NUCLEOTIDE SEQUENCE [LARGE SCALE GENOMIC DNA]</scope>
    <source>
        <strain evidence="3 4">DQ-A4</strain>
    </source>
</reference>